<keyword evidence="2" id="KW-1185">Reference proteome</keyword>
<dbReference type="EMBL" id="JAPPUX010000003">
    <property type="protein sequence ID" value="MCY4727243.1"/>
    <property type="molecule type" value="Genomic_DNA"/>
</dbReference>
<comment type="caution">
    <text evidence="1">The sequence shown here is derived from an EMBL/GenBank/DDBJ whole genome shotgun (WGS) entry which is preliminary data.</text>
</comment>
<protein>
    <submittedName>
        <fullName evidence="1">Uncharacterized protein</fullName>
    </submittedName>
</protein>
<organism evidence="1 2">
    <name type="scientific">Nocardioides pini</name>
    <dbReference type="NCBI Taxonomy" id="2975053"/>
    <lineage>
        <taxon>Bacteria</taxon>
        <taxon>Bacillati</taxon>
        <taxon>Actinomycetota</taxon>
        <taxon>Actinomycetes</taxon>
        <taxon>Propionibacteriales</taxon>
        <taxon>Nocardioidaceae</taxon>
        <taxon>Nocardioides</taxon>
    </lineage>
</organism>
<evidence type="ECO:0000313" key="1">
    <source>
        <dbReference type="EMBL" id="MCY4727243.1"/>
    </source>
</evidence>
<gene>
    <name evidence="1" type="ORF">NYO98_13225</name>
</gene>
<evidence type="ECO:0000313" key="2">
    <source>
        <dbReference type="Proteomes" id="UP001074726"/>
    </source>
</evidence>
<reference evidence="1" key="1">
    <citation type="submission" date="2022-08" db="EMBL/GenBank/DDBJ databases">
        <title>Genome sequencing of Nocardioides sp. STR2.</title>
        <authorList>
            <person name="So Y."/>
        </authorList>
    </citation>
    <scope>NUCLEOTIDE SEQUENCE</scope>
    <source>
        <strain evidence="1">STR2</strain>
    </source>
</reference>
<accession>A0ABT4CE56</accession>
<proteinExistence type="predicted"/>
<name>A0ABT4CE56_9ACTN</name>
<sequence length="240" mass="25809">MPVEGAVHPEPQPVFDVALGVAGAVVGTGVAVGRALVSVPLLHQDLIWRPRFVAERWQPATLIEDAARHGAARRAEMVRVAQVLLDHWAPVLVERVVSRLDLTGLVVRHVDLDEVVRAVDIDAVVDRLDLDAIVKKVDLDEAVAGVDLDAAVAGVDIDAIAARLDLDAVIGRIDLVAMVEEVIEAIDLPAIIRDSSGSMASETIRGARMTGISADEAVSRGLENYLFRRRRKRATPAEPS</sequence>
<dbReference type="Proteomes" id="UP001074726">
    <property type="component" value="Unassembled WGS sequence"/>
</dbReference>